<dbReference type="GO" id="GO:0005524">
    <property type="term" value="F:ATP binding"/>
    <property type="evidence" value="ECO:0007669"/>
    <property type="project" value="UniProtKB-KW"/>
</dbReference>
<evidence type="ECO:0000256" key="3">
    <source>
        <dbReference type="ARBA" id="ARBA00022840"/>
    </source>
</evidence>
<dbReference type="Gene3D" id="3.30.300.160">
    <property type="entry name" value="Type II secretion system, protein E, N-terminal domain"/>
    <property type="match status" value="1"/>
</dbReference>
<dbReference type="Gene3D" id="3.40.50.300">
    <property type="entry name" value="P-loop containing nucleotide triphosphate hydrolases"/>
    <property type="match status" value="1"/>
</dbReference>
<proteinExistence type="inferred from homology"/>
<feature type="domain" description="Bacterial type II secretion system protein E" evidence="4">
    <location>
        <begin position="405"/>
        <end position="419"/>
    </location>
</feature>
<dbReference type="GO" id="GO:0016887">
    <property type="term" value="F:ATP hydrolysis activity"/>
    <property type="evidence" value="ECO:0007669"/>
    <property type="project" value="TreeGrafter"/>
</dbReference>
<comment type="similarity">
    <text evidence="1">Belongs to the GSP E family.</text>
</comment>
<gene>
    <name evidence="5" type="ORF">DESME_10545</name>
</gene>
<dbReference type="AlphaFoldDB" id="W0EEC0"/>
<dbReference type="SMART" id="SM00382">
    <property type="entry name" value="AAA"/>
    <property type="match status" value="1"/>
</dbReference>
<dbReference type="Pfam" id="PF00437">
    <property type="entry name" value="T2SSE"/>
    <property type="match status" value="1"/>
</dbReference>
<dbReference type="InterPro" id="IPR037257">
    <property type="entry name" value="T2SS_E_N_sf"/>
</dbReference>
<dbReference type="FunFam" id="3.40.50.300:FF:000398">
    <property type="entry name" value="Type IV pilus assembly ATPase PilB"/>
    <property type="match status" value="1"/>
</dbReference>
<dbReference type="eggNOG" id="COG2804">
    <property type="taxonomic scope" value="Bacteria"/>
</dbReference>
<dbReference type="Gene3D" id="3.30.450.90">
    <property type="match status" value="1"/>
</dbReference>
<sequence length="585" mass="65949">MSIKDWYNQKKQKPWECVELGVRERKEPYLGEGGFGKFLLDHSRIDSSQLSQALKSQQLSHERLGECMVREGFLEREEMLEALGSYLGVPWIKLTEVEIDPVMVKLIQEEMTRRYLLIPLKLQENRLQVAMADPGNLQVIDNIRVLTGYQIEPFLADQNEIEAAIRKYVTVENSVAQLASSQKDALNQEPSVFERMENLEDDAPTVRLVDSLLIEAVSLGASDVHWEPREDQFIVRYRIDGRLETRQKFPLEVARNVIARLKVMARMDVAEKRLPQDGRTELTVAGNWIDLRLASLPTVYGEKVVVRLLNPDTAQRTLQQLGMRIEVEEKMRLLLKQPHGIILVVGPTGSGKTTTLYALLRELASEKLNIVSIEDPVEYRLPGVVHVQVQPRIGLTFAKGLRAILRQDPDVIMIGEIRDEETARIAIAAALTGHLVLSTLHTNTAAEALTRLMDMGIEPYLLGGAIRGVLSQRLVRKLCEKCKEPHTLSKVERDSLGLSETFEEIFQAKGCPHCRGTGYSGRIGIHELLHYDSTIKNLVLARQSALELERAALSSGMIPLYQDGLDKVRKGLTTWEEVWSSSTGV</sequence>
<name>W0EEC0_9FIRM</name>
<evidence type="ECO:0000259" key="4">
    <source>
        <dbReference type="PROSITE" id="PS00662"/>
    </source>
</evidence>
<dbReference type="InterPro" id="IPR001482">
    <property type="entry name" value="T2SS/T4SS_dom"/>
</dbReference>
<dbReference type="InterPro" id="IPR007831">
    <property type="entry name" value="T2SS_GspE_N"/>
</dbReference>
<dbReference type="SUPFAM" id="SSF160246">
    <property type="entry name" value="EspE N-terminal domain-like"/>
    <property type="match status" value="1"/>
</dbReference>
<dbReference type="InterPro" id="IPR003593">
    <property type="entry name" value="AAA+_ATPase"/>
</dbReference>
<dbReference type="SUPFAM" id="SSF52540">
    <property type="entry name" value="P-loop containing nucleoside triphosphate hydrolases"/>
    <property type="match status" value="1"/>
</dbReference>
<dbReference type="HOGENOM" id="CLU_013446_10_1_9"/>
<evidence type="ECO:0000313" key="6">
    <source>
        <dbReference type="Proteomes" id="UP000010847"/>
    </source>
</evidence>
<dbReference type="GO" id="GO:0005886">
    <property type="term" value="C:plasma membrane"/>
    <property type="evidence" value="ECO:0007669"/>
    <property type="project" value="TreeGrafter"/>
</dbReference>
<keyword evidence="3" id="KW-0067">ATP-binding</keyword>
<dbReference type="KEGG" id="dmt:DESME_10545"/>
<dbReference type="STRING" id="871968.DESME_10545"/>
<dbReference type="EMBL" id="CP007032">
    <property type="protein sequence ID" value="AHF07421.1"/>
    <property type="molecule type" value="Genomic_DNA"/>
</dbReference>
<dbReference type="CDD" id="cd01129">
    <property type="entry name" value="PulE-GspE-like"/>
    <property type="match status" value="1"/>
</dbReference>
<dbReference type="PANTHER" id="PTHR30258">
    <property type="entry name" value="TYPE II SECRETION SYSTEM PROTEIN GSPE-RELATED"/>
    <property type="match status" value="1"/>
</dbReference>
<evidence type="ECO:0000256" key="2">
    <source>
        <dbReference type="ARBA" id="ARBA00022741"/>
    </source>
</evidence>
<dbReference type="InterPro" id="IPR027417">
    <property type="entry name" value="P-loop_NTPase"/>
</dbReference>
<keyword evidence="2" id="KW-0547">Nucleotide-binding</keyword>
<organism evidence="5 6">
    <name type="scientific">Desulfitobacterium metallireducens DSM 15288</name>
    <dbReference type="NCBI Taxonomy" id="871968"/>
    <lineage>
        <taxon>Bacteria</taxon>
        <taxon>Bacillati</taxon>
        <taxon>Bacillota</taxon>
        <taxon>Clostridia</taxon>
        <taxon>Eubacteriales</taxon>
        <taxon>Desulfitobacteriaceae</taxon>
        <taxon>Desulfitobacterium</taxon>
    </lineage>
</organism>
<evidence type="ECO:0000313" key="5">
    <source>
        <dbReference type="EMBL" id="AHF07421.1"/>
    </source>
</evidence>
<evidence type="ECO:0000256" key="1">
    <source>
        <dbReference type="ARBA" id="ARBA00006611"/>
    </source>
</evidence>
<dbReference type="Pfam" id="PF05157">
    <property type="entry name" value="MshEN"/>
    <property type="match status" value="1"/>
</dbReference>
<keyword evidence="6" id="KW-1185">Reference proteome</keyword>
<dbReference type="PROSITE" id="PS00662">
    <property type="entry name" value="T2SP_E"/>
    <property type="match status" value="1"/>
</dbReference>
<dbReference type="PANTHER" id="PTHR30258:SF3">
    <property type="entry name" value="SLL1921 PROTEIN"/>
    <property type="match status" value="1"/>
</dbReference>
<dbReference type="FunFam" id="3.30.300.160:FF:000002">
    <property type="entry name" value="Type II secretion system protein E"/>
    <property type="match status" value="1"/>
</dbReference>
<accession>W0EEC0</accession>
<dbReference type="Proteomes" id="UP000010847">
    <property type="component" value="Chromosome"/>
</dbReference>
<protein>
    <submittedName>
        <fullName evidence="5">Type II secretory pathway, ATPase PulE/Tfp pilus assembly pathway, ATPase PilB</fullName>
    </submittedName>
</protein>
<reference evidence="5 6" key="1">
    <citation type="submission" date="2013-12" db="EMBL/GenBank/DDBJ databases">
        <authorList>
            <consortium name="DOE Joint Genome Institute"/>
            <person name="Smidt H."/>
            <person name="Huntemann M."/>
            <person name="Han J."/>
            <person name="Chen A."/>
            <person name="Kyrpides N."/>
            <person name="Mavromatis K."/>
            <person name="Markowitz V."/>
            <person name="Palaniappan K."/>
            <person name="Ivanova N."/>
            <person name="Schaumberg A."/>
            <person name="Pati A."/>
            <person name="Liolios K."/>
            <person name="Nordberg H.P."/>
            <person name="Cantor M.N."/>
            <person name="Hua S.X."/>
            <person name="Woyke T."/>
        </authorList>
    </citation>
    <scope>NUCLEOTIDE SEQUENCE [LARGE SCALE GENOMIC DNA]</scope>
    <source>
        <strain evidence="6">DSM 15288</strain>
    </source>
</reference>